<keyword evidence="2" id="KW-0472">Membrane</keyword>
<dbReference type="AlphaFoldDB" id="A0A1S8X0K6"/>
<evidence type="ECO:0000256" key="2">
    <source>
        <dbReference type="SAM" id="Phobius"/>
    </source>
</evidence>
<name>A0A1S8X0K6_OPIVI</name>
<organism evidence="3 4">
    <name type="scientific">Opisthorchis viverrini</name>
    <name type="common">Southeast Asian liver fluke</name>
    <dbReference type="NCBI Taxonomy" id="6198"/>
    <lineage>
        <taxon>Eukaryota</taxon>
        <taxon>Metazoa</taxon>
        <taxon>Spiralia</taxon>
        <taxon>Lophotrochozoa</taxon>
        <taxon>Platyhelminthes</taxon>
        <taxon>Trematoda</taxon>
        <taxon>Digenea</taxon>
        <taxon>Opisthorchiida</taxon>
        <taxon>Opisthorchiata</taxon>
        <taxon>Opisthorchiidae</taxon>
        <taxon>Opisthorchis</taxon>
    </lineage>
</organism>
<feature type="transmembrane region" description="Helical" evidence="2">
    <location>
        <begin position="89"/>
        <end position="107"/>
    </location>
</feature>
<dbReference type="InterPro" id="IPR004156">
    <property type="entry name" value="OATP"/>
</dbReference>
<gene>
    <name evidence="3" type="ORF">X801_03874</name>
</gene>
<dbReference type="GO" id="GO:0016020">
    <property type="term" value="C:membrane"/>
    <property type="evidence" value="ECO:0007669"/>
    <property type="project" value="InterPro"/>
</dbReference>
<dbReference type="Gene3D" id="1.20.1250.20">
    <property type="entry name" value="MFS general substrate transporter like domains"/>
    <property type="match status" value="1"/>
</dbReference>
<keyword evidence="1" id="KW-1015">Disulfide bond</keyword>
<dbReference type="PANTHER" id="PTHR11388:SF100">
    <property type="entry name" value="SOLUTE CARRIER ORGANIC ANION TRANSPORTER FAMILY MEMBER 4A1"/>
    <property type="match status" value="1"/>
</dbReference>
<dbReference type="EMBL" id="KV892764">
    <property type="protein sequence ID" value="OON20248.1"/>
    <property type="molecule type" value="Genomic_DNA"/>
</dbReference>
<keyword evidence="2" id="KW-1133">Transmembrane helix</keyword>
<evidence type="ECO:0000256" key="1">
    <source>
        <dbReference type="ARBA" id="ARBA00023157"/>
    </source>
</evidence>
<reference evidence="3 4" key="1">
    <citation type="submission" date="2015-03" db="EMBL/GenBank/DDBJ databases">
        <title>Draft genome of the nematode, Opisthorchis viverrini.</title>
        <authorList>
            <person name="Mitreva M."/>
        </authorList>
    </citation>
    <scope>NUCLEOTIDE SEQUENCE [LARGE SCALE GENOMIC DNA]</scope>
    <source>
        <strain evidence="3">Khon Kaen</strain>
    </source>
</reference>
<evidence type="ECO:0000313" key="4">
    <source>
        <dbReference type="Proteomes" id="UP000243686"/>
    </source>
</evidence>
<dbReference type="Pfam" id="PF03137">
    <property type="entry name" value="OATP"/>
    <property type="match status" value="1"/>
</dbReference>
<dbReference type="SUPFAM" id="SSF103473">
    <property type="entry name" value="MFS general substrate transporter"/>
    <property type="match status" value="1"/>
</dbReference>
<keyword evidence="2" id="KW-0812">Transmembrane</keyword>
<dbReference type="PANTHER" id="PTHR11388">
    <property type="entry name" value="ORGANIC ANION TRANSPORTER"/>
    <property type="match status" value="1"/>
</dbReference>
<feature type="transmembrane region" description="Helical" evidence="2">
    <location>
        <begin position="127"/>
        <end position="146"/>
    </location>
</feature>
<accession>A0A1S8X0K6</accession>
<evidence type="ECO:0008006" key="5">
    <source>
        <dbReference type="Google" id="ProtNLM"/>
    </source>
</evidence>
<keyword evidence="4" id="KW-1185">Reference proteome</keyword>
<proteinExistence type="predicted"/>
<feature type="transmembrane region" description="Helical" evidence="2">
    <location>
        <begin position="46"/>
        <end position="68"/>
    </location>
</feature>
<dbReference type="GO" id="GO:0055085">
    <property type="term" value="P:transmembrane transport"/>
    <property type="evidence" value="ECO:0007669"/>
    <property type="project" value="InterPro"/>
</dbReference>
<evidence type="ECO:0000313" key="3">
    <source>
        <dbReference type="EMBL" id="OON20248.1"/>
    </source>
</evidence>
<dbReference type="Proteomes" id="UP000243686">
    <property type="component" value="Unassembled WGS sequence"/>
</dbReference>
<dbReference type="InterPro" id="IPR036259">
    <property type="entry name" value="MFS_trans_sf"/>
</dbReference>
<sequence>MAGPGSQYIGRHASVSVTGESLCSQNLSQKATASECNDEESSGYGFLPIFFLAQLFIGAGSSPILTLAPPFIDDHVHPTKAPPMIASQYAAAAMGPVLGFALGAMVLQYPAELFARPFMKPDDPEWIGAWWLGFIILNGYAFHWIVKKSKVSETRLFRLVGDSCFSYSKRWDI</sequence>
<protein>
    <recommendedName>
        <fullName evidence="5">Major facilitator superfamily (MFS) profile domain-containing protein</fullName>
    </recommendedName>
</protein>